<evidence type="ECO:0000256" key="6">
    <source>
        <dbReference type="ARBA" id="ARBA00022833"/>
    </source>
</evidence>
<dbReference type="Pfam" id="PF13765">
    <property type="entry name" value="PRY"/>
    <property type="match status" value="1"/>
</dbReference>
<name>A0A452TYW1_URSMA</name>
<evidence type="ECO:0000256" key="1">
    <source>
        <dbReference type="ARBA" id="ARBA00004479"/>
    </source>
</evidence>
<dbReference type="FunFam" id="2.60.120.920:FF:000040">
    <property type="entry name" value="Ret finger protein-like 4A"/>
    <property type="match status" value="1"/>
</dbReference>
<evidence type="ECO:0000259" key="16">
    <source>
        <dbReference type="PROSITE" id="PS50835"/>
    </source>
</evidence>
<keyword evidence="8 13" id="KW-0472">Membrane</keyword>
<keyword evidence="9" id="KW-1015">Disulfide bond</keyword>
<evidence type="ECO:0000256" key="11">
    <source>
        <dbReference type="ARBA" id="ARBA00023319"/>
    </source>
</evidence>
<dbReference type="PANTHER" id="PTHR24100">
    <property type="entry name" value="BUTYROPHILIN"/>
    <property type="match status" value="1"/>
</dbReference>
<keyword evidence="4 14" id="KW-0732">Signal</keyword>
<comment type="similarity">
    <text evidence="12">Belongs to the SKINT family.</text>
</comment>
<dbReference type="GO" id="GO:0008270">
    <property type="term" value="F:zinc ion binding"/>
    <property type="evidence" value="ECO:0007669"/>
    <property type="project" value="UniProtKB-KW"/>
</dbReference>
<gene>
    <name evidence="17" type="primary">LOC103682265</name>
</gene>
<dbReference type="GO" id="GO:0042110">
    <property type="term" value="P:T cell activation"/>
    <property type="evidence" value="ECO:0007669"/>
    <property type="project" value="UniProtKB-ARBA"/>
</dbReference>
<keyword evidence="6" id="KW-0862">Zinc</keyword>
<feature type="transmembrane region" description="Helical" evidence="13">
    <location>
        <begin position="231"/>
        <end position="252"/>
    </location>
</feature>
<dbReference type="Pfam" id="PF00622">
    <property type="entry name" value="SPRY"/>
    <property type="match status" value="1"/>
</dbReference>
<dbReference type="InterPro" id="IPR013783">
    <property type="entry name" value="Ig-like_fold"/>
</dbReference>
<dbReference type="InterPro" id="IPR006574">
    <property type="entry name" value="PRY"/>
</dbReference>
<evidence type="ECO:0000256" key="2">
    <source>
        <dbReference type="ARBA" id="ARBA00022692"/>
    </source>
</evidence>
<feature type="domain" description="Ig-like" evidence="16">
    <location>
        <begin position="131"/>
        <end position="217"/>
    </location>
</feature>
<dbReference type="SUPFAM" id="SSF48726">
    <property type="entry name" value="Immunoglobulin"/>
    <property type="match status" value="2"/>
</dbReference>
<dbReference type="GO" id="GO:0050863">
    <property type="term" value="P:regulation of T cell activation"/>
    <property type="evidence" value="ECO:0007669"/>
    <property type="project" value="UniProtKB-ARBA"/>
</dbReference>
<evidence type="ECO:0000256" key="12">
    <source>
        <dbReference type="ARBA" id="ARBA00038221"/>
    </source>
</evidence>
<feature type="signal peptide" evidence="14">
    <location>
        <begin position="1"/>
        <end position="27"/>
    </location>
</feature>
<reference evidence="17" key="1">
    <citation type="submission" date="2019-03" db="UniProtKB">
        <authorList>
            <consortium name="Ensembl"/>
        </authorList>
    </citation>
    <scope>IDENTIFICATION</scope>
</reference>
<comment type="subcellular location">
    <subcellularLocation>
        <location evidence="1">Membrane</location>
        <topology evidence="1">Single-pass type I membrane protein</topology>
    </subcellularLocation>
</comment>
<evidence type="ECO:0000256" key="5">
    <source>
        <dbReference type="ARBA" id="ARBA00022771"/>
    </source>
</evidence>
<dbReference type="PROSITE" id="PS50188">
    <property type="entry name" value="B302_SPRY"/>
    <property type="match status" value="1"/>
</dbReference>
<dbReference type="GO" id="GO:0001817">
    <property type="term" value="P:regulation of cytokine production"/>
    <property type="evidence" value="ECO:0007669"/>
    <property type="project" value="TreeGrafter"/>
</dbReference>
<feature type="domain" description="B30.2/SPRY" evidence="15">
    <location>
        <begin position="283"/>
        <end position="486"/>
    </location>
</feature>
<protein>
    <submittedName>
        <fullName evidence="17">Butyrophilin subfamily 1 member A1-like</fullName>
    </submittedName>
</protein>
<dbReference type="Ensembl" id="ENSUMAT00000016015.1">
    <property type="protein sequence ID" value="ENSUMAP00000013487.1"/>
    <property type="gene ID" value="ENSUMAG00000009950.1"/>
</dbReference>
<evidence type="ECO:0000256" key="3">
    <source>
        <dbReference type="ARBA" id="ARBA00022723"/>
    </source>
</evidence>
<evidence type="ECO:0000256" key="13">
    <source>
        <dbReference type="SAM" id="Phobius"/>
    </source>
</evidence>
<proteinExistence type="inferred from homology"/>
<dbReference type="AlphaFoldDB" id="A0A452TYW1"/>
<evidence type="ECO:0000256" key="14">
    <source>
        <dbReference type="SAM" id="SignalP"/>
    </source>
</evidence>
<evidence type="ECO:0000256" key="7">
    <source>
        <dbReference type="ARBA" id="ARBA00022989"/>
    </source>
</evidence>
<evidence type="ECO:0000313" key="17">
    <source>
        <dbReference type="Ensembl" id="ENSUMAP00000013487"/>
    </source>
</evidence>
<dbReference type="GO" id="GO:0009897">
    <property type="term" value="C:external side of plasma membrane"/>
    <property type="evidence" value="ECO:0007669"/>
    <property type="project" value="TreeGrafter"/>
</dbReference>
<evidence type="ECO:0000256" key="8">
    <source>
        <dbReference type="ARBA" id="ARBA00023136"/>
    </source>
</evidence>
<dbReference type="FunFam" id="2.60.40.10:FF:000142">
    <property type="entry name" value="V-set domain-containing T-cell activation inhibitor 1"/>
    <property type="match status" value="1"/>
</dbReference>
<dbReference type="Pfam" id="PF22705">
    <property type="entry name" value="C2-set_3"/>
    <property type="match status" value="1"/>
</dbReference>
<dbReference type="SMART" id="SM00589">
    <property type="entry name" value="PRY"/>
    <property type="match status" value="1"/>
</dbReference>
<evidence type="ECO:0000256" key="9">
    <source>
        <dbReference type="ARBA" id="ARBA00023157"/>
    </source>
</evidence>
<keyword evidence="7 13" id="KW-1133">Transmembrane helix</keyword>
<dbReference type="InterPro" id="IPR043136">
    <property type="entry name" value="B30.2/SPRY_sf"/>
</dbReference>
<dbReference type="CDD" id="cd13733">
    <property type="entry name" value="SPRY_PRY_C-I_1"/>
    <property type="match status" value="1"/>
</dbReference>
<dbReference type="PANTHER" id="PTHR24100:SF67">
    <property type="entry name" value="BUTYROPHILIN SUBFAMILY 1 MEMBER A1"/>
    <property type="match status" value="1"/>
</dbReference>
<dbReference type="InterPro" id="IPR003877">
    <property type="entry name" value="SPRY_dom"/>
</dbReference>
<dbReference type="GO" id="GO:0050852">
    <property type="term" value="P:T cell receptor signaling pathway"/>
    <property type="evidence" value="ECO:0007669"/>
    <property type="project" value="TreeGrafter"/>
</dbReference>
<feature type="chain" id="PRO_5019479496" evidence="14">
    <location>
        <begin position="28"/>
        <end position="517"/>
    </location>
</feature>
<dbReference type="InterPro" id="IPR003879">
    <property type="entry name" value="Butyrophylin_SPRY"/>
</dbReference>
<evidence type="ECO:0000259" key="15">
    <source>
        <dbReference type="PROSITE" id="PS50188"/>
    </source>
</evidence>
<dbReference type="PROSITE" id="PS50835">
    <property type="entry name" value="IG_LIKE"/>
    <property type="match status" value="1"/>
</dbReference>
<dbReference type="InterPro" id="IPR036179">
    <property type="entry name" value="Ig-like_dom_sf"/>
</dbReference>
<organism evidence="17">
    <name type="scientific">Ursus maritimus</name>
    <name type="common">Polar bear</name>
    <name type="synonym">Thalarctos maritimus</name>
    <dbReference type="NCBI Taxonomy" id="29073"/>
    <lineage>
        <taxon>Eukaryota</taxon>
        <taxon>Metazoa</taxon>
        <taxon>Chordata</taxon>
        <taxon>Craniata</taxon>
        <taxon>Vertebrata</taxon>
        <taxon>Euteleostomi</taxon>
        <taxon>Mammalia</taxon>
        <taxon>Eutheria</taxon>
        <taxon>Laurasiatheria</taxon>
        <taxon>Carnivora</taxon>
        <taxon>Caniformia</taxon>
        <taxon>Ursidae</taxon>
        <taxon>Ursus</taxon>
    </lineage>
</organism>
<dbReference type="InterPro" id="IPR001870">
    <property type="entry name" value="B30.2/SPRY"/>
</dbReference>
<keyword evidence="11" id="KW-0393">Immunoglobulin domain</keyword>
<dbReference type="InterPro" id="IPR050504">
    <property type="entry name" value="IgSF_BTN/MOG"/>
</dbReference>
<dbReference type="GO" id="GO:0005102">
    <property type="term" value="F:signaling receptor binding"/>
    <property type="evidence" value="ECO:0007669"/>
    <property type="project" value="TreeGrafter"/>
</dbReference>
<dbReference type="InterPro" id="IPR053896">
    <property type="entry name" value="BTN3A2-like_Ig-C"/>
</dbReference>
<keyword evidence="10" id="KW-0325">Glycoprotein</keyword>
<dbReference type="GeneTree" id="ENSGT00940000164957"/>
<dbReference type="GO" id="GO:1903037">
    <property type="term" value="P:regulation of leukocyte cell-cell adhesion"/>
    <property type="evidence" value="ECO:0007669"/>
    <property type="project" value="UniProtKB-ARBA"/>
</dbReference>
<evidence type="ECO:0000256" key="10">
    <source>
        <dbReference type="ARBA" id="ARBA00023180"/>
    </source>
</evidence>
<keyword evidence="5" id="KW-0863">Zinc-finger</keyword>
<dbReference type="SUPFAM" id="SSF49899">
    <property type="entry name" value="Concanavalin A-like lectins/glucanases"/>
    <property type="match status" value="1"/>
</dbReference>
<dbReference type="OMA" id="LYQQDWR"/>
<dbReference type="SMART" id="SM00449">
    <property type="entry name" value="SPRY"/>
    <property type="match status" value="1"/>
</dbReference>
<keyword evidence="3" id="KW-0479">Metal-binding</keyword>
<evidence type="ECO:0000256" key="4">
    <source>
        <dbReference type="ARBA" id="ARBA00022729"/>
    </source>
</evidence>
<accession>A0A452TYW1</accession>
<keyword evidence="2 13" id="KW-0812">Transmembrane</keyword>
<dbReference type="PRINTS" id="PR01407">
    <property type="entry name" value="BUTYPHLNCDUF"/>
</dbReference>
<dbReference type="InterPro" id="IPR007110">
    <property type="entry name" value="Ig-like_dom"/>
</dbReference>
<dbReference type="Gene3D" id="2.60.120.920">
    <property type="match status" value="1"/>
</dbReference>
<dbReference type="Gene3D" id="2.60.40.10">
    <property type="entry name" value="Immunoglobulins"/>
    <property type="match status" value="2"/>
</dbReference>
<dbReference type="GO" id="GO:0005737">
    <property type="term" value="C:cytoplasm"/>
    <property type="evidence" value="ECO:0007669"/>
    <property type="project" value="UniProtKB-ARBA"/>
</dbReference>
<dbReference type="InterPro" id="IPR013320">
    <property type="entry name" value="ConA-like_dom_sf"/>
</dbReference>
<sequence length="517" mass="57914">MVGALNFSLLRGLFSILLHQMSMWGSGNNTFPSEPIVAMLGTDTVLPCRLSSVMNVESTELRWFSEAVYVYKDGMEQVGEQLVDFKGRAELVNDYITEGRVAVRIYSLWISDNGMYKSTLELKVIGLGSGPRVFMVGPEDKGIRLTCTGKGWFPQPEVQWTDARGEKTPTLSEDETQDDDGLFQIEASLIVRDSSKTKVSCSMKNPFFEQEQVETISIPESFFPRTSPRKVAFAGTFFILGIFLGAVVFLAWKEQQEKKRVWGLQEEKEKESKAKEDTFLICFPIWFLFFLDWRKEHFKAVAVTLDPDSAHPNLIISENRKQVSLMENVPQICDASVYQGQEESEAVFSVLGQNYFNTGTHYWEVEVNIGTEAGPGIKWAVGVCSNTVIRDGWFVESPEKNFWVVAYEEGEVKIPTSSESLSLRQHPQRIGVFLDWEGGDVSFYNMADGSHISSFTRITSCGTLSPYFSLQGAGTSVTICSTSDYTENCPDSSPNTVTHLRGCDMGVPQEANRLLPP</sequence>
<dbReference type="FunFam" id="2.60.40.10:FF:000088">
    <property type="entry name" value="Butyrophilin subfamily 1 member A1"/>
    <property type="match status" value="1"/>
</dbReference>